<feature type="transmembrane region" description="Helical" evidence="1">
    <location>
        <begin position="549"/>
        <end position="566"/>
    </location>
</feature>
<feature type="transmembrane region" description="Helical" evidence="1">
    <location>
        <begin position="291"/>
        <end position="308"/>
    </location>
</feature>
<feature type="transmembrane region" description="Helical" evidence="1">
    <location>
        <begin position="251"/>
        <end position="270"/>
    </location>
</feature>
<feature type="transmembrane region" description="Helical" evidence="1">
    <location>
        <begin position="828"/>
        <end position="846"/>
    </location>
</feature>
<dbReference type="Proteomes" id="UP000182624">
    <property type="component" value="Unassembled WGS sequence"/>
</dbReference>
<keyword evidence="1" id="KW-0472">Membrane</keyword>
<dbReference type="RefSeq" id="WP_074882701.1">
    <property type="nucleotide sequence ID" value="NZ_FOXO01000001.1"/>
</dbReference>
<feature type="transmembrane region" description="Helical" evidence="1">
    <location>
        <begin position="518"/>
        <end position="537"/>
    </location>
</feature>
<feature type="transmembrane region" description="Helical" evidence="1">
    <location>
        <begin position="221"/>
        <end position="239"/>
    </location>
</feature>
<keyword evidence="3" id="KW-1185">Reference proteome</keyword>
<feature type="transmembrane region" description="Helical" evidence="1">
    <location>
        <begin position="852"/>
        <end position="869"/>
    </location>
</feature>
<dbReference type="OrthoDB" id="2067413at2"/>
<dbReference type="AlphaFoldDB" id="A0A1I5PJZ1"/>
<evidence type="ECO:0000256" key="1">
    <source>
        <dbReference type="SAM" id="Phobius"/>
    </source>
</evidence>
<evidence type="ECO:0000313" key="2">
    <source>
        <dbReference type="EMBL" id="SFP34167.1"/>
    </source>
</evidence>
<reference evidence="3" key="1">
    <citation type="submission" date="2016-10" db="EMBL/GenBank/DDBJ databases">
        <authorList>
            <person name="Varghese N."/>
            <person name="Submissions S."/>
        </authorList>
    </citation>
    <scope>NUCLEOTIDE SEQUENCE [LARGE SCALE GENOMIC DNA]</scope>
    <source>
        <strain evidence="3">P18</strain>
    </source>
</reference>
<feature type="transmembrane region" description="Helical" evidence="1">
    <location>
        <begin position="572"/>
        <end position="591"/>
    </location>
</feature>
<feature type="transmembrane region" description="Helical" evidence="1">
    <location>
        <begin position="475"/>
        <end position="498"/>
    </location>
</feature>
<feature type="transmembrane region" description="Helical" evidence="1">
    <location>
        <begin position="800"/>
        <end position="821"/>
    </location>
</feature>
<dbReference type="EMBL" id="FOXO01000001">
    <property type="protein sequence ID" value="SFP34167.1"/>
    <property type="molecule type" value="Genomic_DNA"/>
</dbReference>
<gene>
    <name evidence="2" type="ORF">SAMN04487928_10130</name>
</gene>
<protein>
    <recommendedName>
        <fullName evidence="4">O-Antigen ligase</fullName>
    </recommendedName>
</protein>
<name>A0A1I5PJZ1_9FIRM</name>
<keyword evidence="1" id="KW-0812">Transmembrane</keyword>
<feature type="transmembrane region" description="Helical" evidence="1">
    <location>
        <begin position="447"/>
        <end position="463"/>
    </location>
</feature>
<accession>A0A1I5PJZ1</accession>
<evidence type="ECO:0008006" key="4">
    <source>
        <dbReference type="Google" id="ProtNLM"/>
    </source>
</evidence>
<evidence type="ECO:0000313" key="3">
    <source>
        <dbReference type="Proteomes" id="UP000182624"/>
    </source>
</evidence>
<feature type="transmembrane region" description="Helical" evidence="1">
    <location>
        <begin position="425"/>
        <end position="441"/>
    </location>
</feature>
<organism evidence="2 3">
    <name type="scientific">Butyrivibrio proteoclasticus</name>
    <dbReference type="NCBI Taxonomy" id="43305"/>
    <lineage>
        <taxon>Bacteria</taxon>
        <taxon>Bacillati</taxon>
        <taxon>Bacillota</taxon>
        <taxon>Clostridia</taxon>
        <taxon>Lachnospirales</taxon>
        <taxon>Lachnospiraceae</taxon>
        <taxon>Butyrivibrio</taxon>
    </lineage>
</organism>
<sequence length="874" mass="98966">MRKVIDKKTACRAVVLLLALIAVLSIFPFRIWTKVDSFSAGGQRLDESEFVNTEYHVSQQFVTQYDRLSSIQIYVTDVEKGRYISATLMDKYYGELFYAYVDTNKFEIPGYVTIPIEYDVEVGEVYYLLLSGCRSRYHVAYESVESDSAYVGGLFRDGVDVPARHLAAIYNYRLPISRTLSLELIAGIVAVALIMYAVIGLYFRKRPDRNTLVTVRQALKVVANPIIAIFFGTLMVMVFPLRIFDMRVLDIVFYEIGLIISAGIAFYAVNHKTVRHKVGVSFWEGIDSGNKLRYILMMLSMAIAIWYACDYMNDLYDIYHTLSERRMLIWLLIFMIFTLTYKELLSICNILWLIGSVIYGVYYYHVNALADTEKEYDLHNLILKYGIIIVILGGILALNLIRLLVRFVMDVLSKDIQKKSAGYRLSPYGFVVLVFLASIVVMRNTRWWGVALAVTFTCLYIRVSVWKNREDFIKIVSGGLMMNFAISLVFSLLHRYFAGYVSGRFGFLFHTVTVTAEYFTFMGAVAAVLLTAKIVALPNHVGIKQVIKTAWKEIVLFGWIASYAIFTVSRTAYLAMGVCVLLVLIVTSARYKKQFFRMLLVMVVSVIVCFPGAFTLQRIIPAMVARPVLYAIDDTDEFIRGGAAWGSPNFMCVERFAGLFAGKILGVSVGDYDYPIDIYNYDPQTGDPYLDYYGNDYEGSDEQQQKYGFVTDYDRDELLAGIGITRAELGILMLTEEVNEYVDSSNIVDVLSNGRITIFRSYLKELNLTGHDEMGAELPNGEIAVHAHNTYIQVAYDHGVIVGALFILFIIGGIVCGVTYYKREKKEPLALMPFAVVLGFAVAGISEWVFMFSNPMTLALMFAIAPLLFQKKAK</sequence>
<keyword evidence="1" id="KW-1133">Transmembrane helix</keyword>
<feature type="transmembrane region" description="Helical" evidence="1">
    <location>
        <begin position="598"/>
        <end position="616"/>
    </location>
</feature>
<feature type="transmembrane region" description="Helical" evidence="1">
    <location>
        <begin position="350"/>
        <end position="370"/>
    </location>
</feature>
<feature type="transmembrane region" description="Helical" evidence="1">
    <location>
        <begin position="328"/>
        <end position="345"/>
    </location>
</feature>
<feature type="transmembrane region" description="Helical" evidence="1">
    <location>
        <begin position="180"/>
        <end position="201"/>
    </location>
</feature>
<feature type="transmembrane region" description="Helical" evidence="1">
    <location>
        <begin position="382"/>
        <end position="405"/>
    </location>
</feature>
<proteinExistence type="predicted"/>